<dbReference type="EMBL" id="CP130144">
    <property type="protein sequence ID" value="WNZ48670.1"/>
    <property type="molecule type" value="Genomic_DNA"/>
</dbReference>
<dbReference type="AlphaFoldDB" id="A0AA97AWV2"/>
<dbReference type="GO" id="GO:0006508">
    <property type="term" value="P:proteolysis"/>
    <property type="evidence" value="ECO:0007669"/>
    <property type="project" value="UniProtKB-KW"/>
</dbReference>
<reference evidence="1" key="1">
    <citation type="journal article" date="2023" name="Plants (Basel)">
        <title>Genomic Analysis of Leptolyngbya boryana CZ1 Reveals Efficient Carbon Fixation Modules.</title>
        <authorList>
            <person name="Bai X."/>
            <person name="Wang H."/>
            <person name="Cheng W."/>
            <person name="Wang J."/>
            <person name="Ma M."/>
            <person name="Hu H."/>
            <person name="Song Z."/>
            <person name="Ma H."/>
            <person name="Fan Y."/>
            <person name="Du C."/>
            <person name="Xu J."/>
        </authorList>
    </citation>
    <scope>NUCLEOTIDE SEQUENCE</scope>
    <source>
        <strain evidence="1">CZ1</strain>
    </source>
</reference>
<sequence>MMQGFVNQSCEAIIPVVVGHTKARQQMTQAVIDTGFTGFLSLPLSLIESLELPWIFRDFATLGDGSEVLFDMYRASVIWHGQYQVVDVAASEAEPLVGMSLLYGSKLQIEAVEGGIVKIEAMT</sequence>
<keyword evidence="1" id="KW-0378">Hydrolase</keyword>
<protein>
    <submittedName>
        <fullName evidence="1">Clan AA aspartic protease</fullName>
    </submittedName>
</protein>
<evidence type="ECO:0000313" key="1">
    <source>
        <dbReference type="EMBL" id="WNZ48670.1"/>
    </source>
</evidence>
<dbReference type="RefSeq" id="WP_316428852.1">
    <property type="nucleotide sequence ID" value="NZ_CP130144.1"/>
</dbReference>
<dbReference type="GO" id="GO:0008233">
    <property type="term" value="F:peptidase activity"/>
    <property type="evidence" value="ECO:0007669"/>
    <property type="project" value="UniProtKB-KW"/>
</dbReference>
<keyword evidence="1" id="KW-0645">Protease</keyword>
<reference evidence="1" key="2">
    <citation type="submission" date="2023-07" db="EMBL/GenBank/DDBJ databases">
        <authorList>
            <person name="Bai X.-H."/>
            <person name="Wang H.-H."/>
            <person name="Wang J."/>
            <person name="Ma M.-Y."/>
            <person name="Hu H.-H."/>
            <person name="Song Z.-L."/>
            <person name="Ma H.-G."/>
            <person name="Fan Y."/>
            <person name="Du C.-Y."/>
            <person name="Xu J.-C."/>
        </authorList>
    </citation>
    <scope>NUCLEOTIDE SEQUENCE</scope>
    <source>
        <strain evidence="1">CZ1</strain>
    </source>
</reference>
<gene>
    <name evidence="1" type="ORF">Q2T42_12615</name>
</gene>
<proteinExistence type="predicted"/>
<organism evidence="1">
    <name type="scientific">Leptolyngbya boryana CZ1</name>
    <dbReference type="NCBI Taxonomy" id="3060204"/>
    <lineage>
        <taxon>Bacteria</taxon>
        <taxon>Bacillati</taxon>
        <taxon>Cyanobacteriota</taxon>
        <taxon>Cyanophyceae</taxon>
        <taxon>Leptolyngbyales</taxon>
        <taxon>Leptolyngbyaceae</taxon>
        <taxon>Leptolyngbya group</taxon>
        <taxon>Leptolyngbya</taxon>
    </lineage>
</organism>
<accession>A0AA97AWV2</accession>
<name>A0AA97AWV2_LEPBY</name>